<proteinExistence type="predicted"/>
<dbReference type="PANTHER" id="PTHR43736:SF1">
    <property type="entry name" value="DIHYDRONEOPTERIN TRIPHOSPHATE DIPHOSPHATASE"/>
    <property type="match status" value="1"/>
</dbReference>
<evidence type="ECO:0000313" key="3">
    <source>
        <dbReference type="EMBL" id="MBE6505824.1"/>
    </source>
</evidence>
<evidence type="ECO:0000313" key="4">
    <source>
        <dbReference type="Proteomes" id="UP000762703"/>
    </source>
</evidence>
<dbReference type="SUPFAM" id="SSF55811">
    <property type="entry name" value="Nudix"/>
    <property type="match status" value="1"/>
</dbReference>
<dbReference type="EMBL" id="SUTE01000072">
    <property type="protein sequence ID" value="MBE6505824.1"/>
    <property type="molecule type" value="Genomic_DNA"/>
</dbReference>
<sequence length="138" mass="15573">MGKYKNPSLTTDIFIFDDNENFILIKRKNEPYKDYWALPGGFVDYGECVEDAAVREALEETSINVKLDKLVGVYSNPSRDPRGHTVSITYTAKGDMGQMKAADDACDIAVFTKKDLEKINLAFDHEKIINDCLNSIVR</sequence>
<protein>
    <submittedName>
        <fullName evidence="3">NUDIX hydrolase</fullName>
    </submittedName>
</protein>
<dbReference type="PANTHER" id="PTHR43736">
    <property type="entry name" value="ADP-RIBOSE PYROPHOSPHATASE"/>
    <property type="match status" value="1"/>
</dbReference>
<feature type="domain" description="Nudix hydrolase" evidence="2">
    <location>
        <begin position="6"/>
        <end position="136"/>
    </location>
</feature>
<dbReference type="AlphaFoldDB" id="A0A8T3VNJ9"/>
<organism evidence="3 4">
    <name type="scientific">Methanobrevibacter millerae</name>
    <dbReference type="NCBI Taxonomy" id="230361"/>
    <lineage>
        <taxon>Archaea</taxon>
        <taxon>Methanobacteriati</taxon>
        <taxon>Methanobacteriota</taxon>
        <taxon>Methanomada group</taxon>
        <taxon>Methanobacteria</taxon>
        <taxon>Methanobacteriales</taxon>
        <taxon>Methanobacteriaceae</taxon>
        <taxon>Methanobrevibacter</taxon>
    </lineage>
</organism>
<name>A0A8T3VNJ9_9EURY</name>
<gene>
    <name evidence="3" type="ORF">E7Z73_08870</name>
</gene>
<accession>A0A8T3VNJ9</accession>
<dbReference type="InterPro" id="IPR000086">
    <property type="entry name" value="NUDIX_hydrolase_dom"/>
</dbReference>
<dbReference type="InterPro" id="IPR015797">
    <property type="entry name" value="NUDIX_hydrolase-like_dom_sf"/>
</dbReference>
<dbReference type="Pfam" id="PF00293">
    <property type="entry name" value="NUDIX"/>
    <property type="match status" value="1"/>
</dbReference>
<dbReference type="Proteomes" id="UP000762703">
    <property type="component" value="Unassembled WGS sequence"/>
</dbReference>
<dbReference type="PROSITE" id="PS51462">
    <property type="entry name" value="NUDIX"/>
    <property type="match status" value="1"/>
</dbReference>
<dbReference type="Gene3D" id="3.90.79.10">
    <property type="entry name" value="Nucleoside Triphosphate Pyrophosphohydrolase"/>
    <property type="match status" value="1"/>
</dbReference>
<dbReference type="PRINTS" id="PR00502">
    <property type="entry name" value="NUDIXFAMILY"/>
</dbReference>
<evidence type="ECO:0000259" key="2">
    <source>
        <dbReference type="PROSITE" id="PS51462"/>
    </source>
</evidence>
<keyword evidence="1 3" id="KW-0378">Hydrolase</keyword>
<dbReference type="GO" id="GO:0016787">
    <property type="term" value="F:hydrolase activity"/>
    <property type="evidence" value="ECO:0007669"/>
    <property type="project" value="UniProtKB-KW"/>
</dbReference>
<comment type="caution">
    <text evidence="3">The sequence shown here is derived from an EMBL/GenBank/DDBJ whole genome shotgun (WGS) entry which is preliminary data.</text>
</comment>
<dbReference type="CDD" id="cd18873">
    <property type="entry name" value="NUDIX_NadM_like"/>
    <property type="match status" value="1"/>
</dbReference>
<dbReference type="InterPro" id="IPR020476">
    <property type="entry name" value="Nudix_hydrolase"/>
</dbReference>
<evidence type="ECO:0000256" key="1">
    <source>
        <dbReference type="ARBA" id="ARBA00022801"/>
    </source>
</evidence>
<reference evidence="3" key="1">
    <citation type="submission" date="2019-04" db="EMBL/GenBank/DDBJ databases">
        <title>Evolution of Biomass-Degrading Anaerobic Consortia Revealed by Metagenomics.</title>
        <authorList>
            <person name="Peng X."/>
        </authorList>
    </citation>
    <scope>NUCLEOTIDE SEQUENCE</scope>
    <source>
        <strain evidence="3">SIG12</strain>
    </source>
</reference>
<dbReference type="RefSeq" id="WP_303737478.1">
    <property type="nucleotide sequence ID" value="NZ_SUTE01000072.1"/>
</dbReference>